<dbReference type="AlphaFoldDB" id="A0A9D4YUL3"/>
<evidence type="ECO:0000313" key="2">
    <source>
        <dbReference type="EMBL" id="KAI3427159.1"/>
    </source>
</evidence>
<comment type="caution">
    <text evidence="2">The sequence shown here is derived from an EMBL/GenBank/DDBJ whole genome shotgun (WGS) entry which is preliminary data.</text>
</comment>
<dbReference type="OrthoDB" id="10633240at2759"/>
<organism evidence="2 3">
    <name type="scientific">Chlorella vulgaris</name>
    <name type="common">Green alga</name>
    <dbReference type="NCBI Taxonomy" id="3077"/>
    <lineage>
        <taxon>Eukaryota</taxon>
        <taxon>Viridiplantae</taxon>
        <taxon>Chlorophyta</taxon>
        <taxon>core chlorophytes</taxon>
        <taxon>Trebouxiophyceae</taxon>
        <taxon>Chlorellales</taxon>
        <taxon>Chlorellaceae</taxon>
        <taxon>Chlorella clade</taxon>
        <taxon>Chlorella</taxon>
    </lineage>
</organism>
<dbReference type="Pfam" id="PF13606">
    <property type="entry name" value="Ank_3"/>
    <property type="match status" value="1"/>
</dbReference>
<dbReference type="Gene3D" id="1.25.40.20">
    <property type="entry name" value="Ankyrin repeat-containing domain"/>
    <property type="match status" value="1"/>
</dbReference>
<evidence type="ECO:0000256" key="1">
    <source>
        <dbReference type="PROSITE-ProRule" id="PRU00023"/>
    </source>
</evidence>
<sequence>MRDGPPTVSAEELIDAIAGEEECAVALLRCCKASGALPLSLGACLFAAVKLRRTTVVKALLEGGAPAHNIVGELPPADLVALRRGGVAPDGVHHWSPLVIAVRQQSLEVVRMLLEHGAPAGLAVDGTPLLLHLNAVLESTTPSNSGSGAAAGSSGSDAPFGGNDSSLAGGVLQANLRVEERLQLLLLLLRHQADPLQPCAAAPQRCFLTDCRDPWLLRLTVNYVRQQCEQGRRVSDLEARQLVQAAARAWLDLGGR</sequence>
<dbReference type="PROSITE" id="PS50088">
    <property type="entry name" value="ANK_REPEAT"/>
    <property type="match status" value="1"/>
</dbReference>
<gene>
    <name evidence="2" type="ORF">D9Q98_007096</name>
</gene>
<reference evidence="2" key="2">
    <citation type="submission" date="2020-11" db="EMBL/GenBank/DDBJ databases">
        <authorList>
            <person name="Cecchin M."/>
            <person name="Marcolungo L."/>
            <person name="Rossato M."/>
            <person name="Girolomoni L."/>
            <person name="Cosentino E."/>
            <person name="Cuine S."/>
            <person name="Li-Beisson Y."/>
            <person name="Delledonne M."/>
            <person name="Ballottari M."/>
        </authorList>
    </citation>
    <scope>NUCLEOTIDE SEQUENCE</scope>
    <source>
        <strain evidence="2">211/11P</strain>
        <tissue evidence="2">Whole cell</tissue>
    </source>
</reference>
<proteinExistence type="predicted"/>
<dbReference type="Proteomes" id="UP001055712">
    <property type="component" value="Unassembled WGS sequence"/>
</dbReference>
<reference evidence="2" key="1">
    <citation type="journal article" date="2019" name="Plant J.">
        <title>Chlorella vulgaris genome assembly and annotation reveals the molecular basis for metabolic acclimation to high light conditions.</title>
        <authorList>
            <person name="Cecchin M."/>
            <person name="Marcolungo L."/>
            <person name="Rossato M."/>
            <person name="Girolomoni L."/>
            <person name="Cosentino E."/>
            <person name="Cuine S."/>
            <person name="Li-Beisson Y."/>
            <person name="Delledonne M."/>
            <person name="Ballottari M."/>
        </authorList>
    </citation>
    <scope>NUCLEOTIDE SEQUENCE</scope>
    <source>
        <strain evidence="2">211/11P</strain>
    </source>
</reference>
<feature type="repeat" description="ANK" evidence="1">
    <location>
        <begin position="93"/>
        <end position="118"/>
    </location>
</feature>
<dbReference type="InterPro" id="IPR036770">
    <property type="entry name" value="Ankyrin_rpt-contain_sf"/>
</dbReference>
<keyword evidence="3" id="KW-1185">Reference proteome</keyword>
<evidence type="ECO:0000313" key="3">
    <source>
        <dbReference type="Proteomes" id="UP001055712"/>
    </source>
</evidence>
<name>A0A9D4YUL3_CHLVU</name>
<dbReference type="EMBL" id="SIDB01000010">
    <property type="protein sequence ID" value="KAI3427159.1"/>
    <property type="molecule type" value="Genomic_DNA"/>
</dbReference>
<protein>
    <submittedName>
        <fullName evidence="2">Uncharacterized protein</fullName>
    </submittedName>
</protein>
<dbReference type="InterPro" id="IPR002110">
    <property type="entry name" value="Ankyrin_rpt"/>
</dbReference>
<dbReference type="PROSITE" id="PS50297">
    <property type="entry name" value="ANK_REP_REGION"/>
    <property type="match status" value="1"/>
</dbReference>
<keyword evidence="1" id="KW-0040">ANK repeat</keyword>
<dbReference type="SUPFAM" id="SSF48403">
    <property type="entry name" value="Ankyrin repeat"/>
    <property type="match status" value="1"/>
</dbReference>
<accession>A0A9D4YUL3</accession>